<protein>
    <submittedName>
        <fullName evidence="14">Microtubule-associated protein rp eb family member 1</fullName>
    </submittedName>
</protein>
<dbReference type="SUPFAM" id="SSF47576">
    <property type="entry name" value="Calponin-homology domain, CH-domain"/>
    <property type="match status" value="1"/>
</dbReference>
<keyword evidence="10" id="KW-0175">Coiled coil</keyword>
<feature type="domain" description="EB1 C-terminal" evidence="13">
    <location>
        <begin position="456"/>
        <end position="526"/>
    </location>
</feature>
<dbReference type="GO" id="GO:0008017">
    <property type="term" value="F:microtubule binding"/>
    <property type="evidence" value="ECO:0007669"/>
    <property type="project" value="InterPro"/>
</dbReference>
<dbReference type="InterPro" id="IPR004953">
    <property type="entry name" value="EB1_C"/>
</dbReference>
<feature type="region of interest" description="Disordered" evidence="11">
    <location>
        <begin position="409"/>
        <end position="462"/>
    </location>
</feature>
<evidence type="ECO:0000256" key="9">
    <source>
        <dbReference type="PROSITE-ProRule" id="PRU00576"/>
    </source>
</evidence>
<dbReference type="SUPFAM" id="SSF140612">
    <property type="entry name" value="EB1 dimerisation domain-like"/>
    <property type="match status" value="1"/>
</dbReference>
<keyword evidence="4" id="KW-0132">Cell division</keyword>
<dbReference type="PANTHER" id="PTHR10623">
    <property type="entry name" value="MICROTUBULE-ASSOCIATED PROTEIN RP/EB FAMILY MEMBER"/>
    <property type="match status" value="1"/>
</dbReference>
<dbReference type="Proteomes" id="UP000037460">
    <property type="component" value="Unassembled WGS sequence"/>
</dbReference>
<evidence type="ECO:0000256" key="11">
    <source>
        <dbReference type="SAM" id="MobiDB-lite"/>
    </source>
</evidence>
<keyword evidence="3" id="KW-0963">Cytoplasm</keyword>
<evidence type="ECO:0000256" key="6">
    <source>
        <dbReference type="ARBA" id="ARBA00022776"/>
    </source>
</evidence>
<feature type="coiled-coil region" evidence="10">
    <location>
        <begin position="464"/>
        <end position="498"/>
    </location>
</feature>
<dbReference type="Gene3D" id="1.10.418.10">
    <property type="entry name" value="Calponin-like domain"/>
    <property type="match status" value="1"/>
</dbReference>
<dbReference type="AlphaFoldDB" id="A0A0M0KCC6"/>
<comment type="subcellular location">
    <subcellularLocation>
        <location evidence="1">Cytoplasm</location>
        <location evidence="1">Cytoskeleton</location>
    </subcellularLocation>
</comment>
<evidence type="ECO:0000313" key="14">
    <source>
        <dbReference type="EMBL" id="KOO36068.1"/>
    </source>
</evidence>
<organism evidence="14 15">
    <name type="scientific">Chrysochromulina tobinii</name>
    <dbReference type="NCBI Taxonomy" id="1460289"/>
    <lineage>
        <taxon>Eukaryota</taxon>
        <taxon>Haptista</taxon>
        <taxon>Haptophyta</taxon>
        <taxon>Prymnesiophyceae</taxon>
        <taxon>Prymnesiales</taxon>
        <taxon>Chrysochromulinaceae</taxon>
        <taxon>Chrysochromulina</taxon>
    </lineage>
</organism>
<accession>A0A0M0KCC6</accession>
<feature type="compositionally biased region" description="Polar residues" evidence="11">
    <location>
        <begin position="179"/>
        <end position="190"/>
    </location>
</feature>
<evidence type="ECO:0000256" key="4">
    <source>
        <dbReference type="ARBA" id="ARBA00022618"/>
    </source>
</evidence>
<feature type="region of interest" description="Disordered" evidence="11">
    <location>
        <begin position="131"/>
        <end position="190"/>
    </location>
</feature>
<evidence type="ECO:0000256" key="7">
    <source>
        <dbReference type="ARBA" id="ARBA00023212"/>
    </source>
</evidence>
<dbReference type="OrthoDB" id="2119228at2759"/>
<name>A0A0M0KCC6_9EUKA</name>
<feature type="domain" description="Calponin-homology (CH)" evidence="12">
    <location>
        <begin position="314"/>
        <end position="416"/>
    </location>
</feature>
<gene>
    <name evidence="14" type="ORF">Ctob_013674</name>
</gene>
<reference evidence="15" key="1">
    <citation type="journal article" date="2015" name="PLoS Genet.">
        <title>Genome Sequence and Transcriptome Analyses of Chrysochromulina tobin: Metabolic Tools for Enhanced Algal Fitness in the Prominent Order Prymnesiales (Haptophyceae).</title>
        <authorList>
            <person name="Hovde B.T."/>
            <person name="Deodato C.R."/>
            <person name="Hunsperger H.M."/>
            <person name="Ryken S.A."/>
            <person name="Yost W."/>
            <person name="Jha R.K."/>
            <person name="Patterson J."/>
            <person name="Monnat R.J. Jr."/>
            <person name="Barlow S.B."/>
            <person name="Starkenburg S.R."/>
            <person name="Cattolico R.A."/>
        </authorList>
    </citation>
    <scope>NUCLEOTIDE SEQUENCE</scope>
    <source>
        <strain evidence="15">CCMP291</strain>
    </source>
</reference>
<evidence type="ECO:0000256" key="8">
    <source>
        <dbReference type="ARBA" id="ARBA00023306"/>
    </source>
</evidence>
<evidence type="ECO:0000256" key="2">
    <source>
        <dbReference type="ARBA" id="ARBA00010729"/>
    </source>
</evidence>
<proteinExistence type="inferred from homology"/>
<dbReference type="FunFam" id="1.20.5.1430:FF:000001">
    <property type="entry name" value="microtubule-associated protein RP/EB family member 1"/>
    <property type="match status" value="1"/>
</dbReference>
<keyword evidence="7" id="KW-0206">Cytoskeleton</keyword>
<evidence type="ECO:0000313" key="15">
    <source>
        <dbReference type="Proteomes" id="UP000037460"/>
    </source>
</evidence>
<dbReference type="EMBL" id="JWZX01000643">
    <property type="protein sequence ID" value="KOO36068.1"/>
    <property type="molecule type" value="Genomic_DNA"/>
</dbReference>
<dbReference type="GO" id="GO:0051301">
    <property type="term" value="P:cell division"/>
    <property type="evidence" value="ECO:0007669"/>
    <property type="project" value="UniProtKB-KW"/>
</dbReference>
<dbReference type="Pfam" id="PF00307">
    <property type="entry name" value="CH"/>
    <property type="match status" value="1"/>
</dbReference>
<evidence type="ECO:0000256" key="5">
    <source>
        <dbReference type="ARBA" id="ARBA00022701"/>
    </source>
</evidence>
<keyword evidence="6" id="KW-0498">Mitosis</keyword>
<feature type="region of interest" description="Disordered" evidence="11">
    <location>
        <begin position="206"/>
        <end position="227"/>
    </location>
</feature>
<dbReference type="InterPro" id="IPR036133">
    <property type="entry name" value="EB1_C_sf"/>
</dbReference>
<keyword evidence="15" id="KW-1185">Reference proteome</keyword>
<dbReference type="GO" id="GO:0005874">
    <property type="term" value="C:microtubule"/>
    <property type="evidence" value="ECO:0007669"/>
    <property type="project" value="UniProtKB-KW"/>
</dbReference>
<comment type="similarity">
    <text evidence="2">Belongs to the MAPRE family.</text>
</comment>
<sequence>MADGAKGGQAAPADITSPRPEESWIDELTVSQLTDNPTGGGEVEHSARSMEQQRSLKEWLEGIKPGYASRFAVAFEAAGVEDSDDLEHMDLGIYREVEAALAQLCDAKPMHLKNIRLALEPLCGCVLEVPASPPAPSTDRSSTDRSTDRSTSTSKWAHVRQQLRPRASGGAQHGAVRAATSTASSPGSEQQLRIVHRLVRAASWTSSSSKAASVSSASSASSSKEASAAAVRREQALAAQRAEHARHGADLQRAAWSQRALAQQERQRVTKLNQLRARGVKREAAARKADKRLRDARWMGHVEALHDEMHEGYFVGRKELIGWIQQHFQPSFQKIEDLGSGVVYCQIIDSIYPECKVMAKVKRDAKIEVDYINNFKQLQKAFSQKKIDRFIEIDKLSKKSFQTNMEFVQARPPSTSSDASDPRLHAGPAAPPWAPRDCTLPPRRRPSEVPSAASSAGAGAQGGAKQLALEVTELKMSVENLERERDFYYSKLREVEVLCQSHEGEQIPFLDKVLEILYKTDEAEEFISPDEAAAAVPLG</sequence>
<evidence type="ECO:0000259" key="12">
    <source>
        <dbReference type="PROSITE" id="PS50021"/>
    </source>
</evidence>
<comment type="caution">
    <text evidence="14">The sequence shown here is derived from an EMBL/GenBank/DDBJ whole genome shotgun (WGS) entry which is preliminary data.</text>
</comment>
<dbReference type="PROSITE" id="PS50021">
    <property type="entry name" value="CH"/>
    <property type="match status" value="1"/>
</dbReference>
<keyword evidence="5 9" id="KW-0493">Microtubule</keyword>
<dbReference type="InterPro" id="IPR001715">
    <property type="entry name" value="CH_dom"/>
</dbReference>
<feature type="compositionally biased region" description="Polar residues" evidence="11">
    <location>
        <begin position="409"/>
        <end position="419"/>
    </location>
</feature>
<dbReference type="Pfam" id="PF03271">
    <property type="entry name" value="EB1"/>
    <property type="match status" value="1"/>
</dbReference>
<evidence type="ECO:0000256" key="1">
    <source>
        <dbReference type="ARBA" id="ARBA00004245"/>
    </source>
</evidence>
<dbReference type="InterPro" id="IPR027328">
    <property type="entry name" value="MAPRE"/>
</dbReference>
<feature type="region of interest" description="Disordered" evidence="11">
    <location>
        <begin position="1"/>
        <end position="22"/>
    </location>
</feature>
<dbReference type="Gene3D" id="1.20.5.1430">
    <property type="match status" value="1"/>
</dbReference>
<evidence type="ECO:0000259" key="13">
    <source>
        <dbReference type="PROSITE" id="PS51230"/>
    </source>
</evidence>
<keyword evidence="8" id="KW-0131">Cell cycle</keyword>
<dbReference type="InterPro" id="IPR036872">
    <property type="entry name" value="CH_dom_sf"/>
</dbReference>
<dbReference type="PROSITE" id="PS51230">
    <property type="entry name" value="EB1_C"/>
    <property type="match status" value="1"/>
</dbReference>
<evidence type="ECO:0000256" key="3">
    <source>
        <dbReference type="ARBA" id="ARBA00022490"/>
    </source>
</evidence>
<evidence type="ECO:0000256" key="10">
    <source>
        <dbReference type="SAM" id="Coils"/>
    </source>
</evidence>